<dbReference type="EMBL" id="JABKKF010000015">
    <property type="protein sequence ID" value="NPD93051.1"/>
    <property type="molecule type" value="Genomic_DNA"/>
</dbReference>
<name>A0ABX2AP69_9BACT</name>
<sequence length="72" mass="8547">MKKIFFLVGFFFISSVSRSQTSLNRLPSEYYAYEYDDNGNVVSRKSESIYVKDDEELRLDTTLISIEYRRNT</sequence>
<protein>
    <recommendedName>
        <fullName evidence="3">RHS repeat protein</fullName>
    </recommendedName>
</protein>
<organism evidence="1 2">
    <name type="scientific">Xylanibacter muris</name>
    <dbReference type="NCBI Taxonomy" id="2736290"/>
    <lineage>
        <taxon>Bacteria</taxon>
        <taxon>Pseudomonadati</taxon>
        <taxon>Bacteroidota</taxon>
        <taxon>Bacteroidia</taxon>
        <taxon>Bacteroidales</taxon>
        <taxon>Prevotellaceae</taxon>
        <taxon>Xylanibacter</taxon>
    </lineage>
</organism>
<dbReference type="Proteomes" id="UP000714420">
    <property type="component" value="Unassembled WGS sequence"/>
</dbReference>
<evidence type="ECO:0000313" key="2">
    <source>
        <dbReference type="Proteomes" id="UP000714420"/>
    </source>
</evidence>
<keyword evidence="2" id="KW-1185">Reference proteome</keyword>
<evidence type="ECO:0000313" key="1">
    <source>
        <dbReference type="EMBL" id="NPD93051.1"/>
    </source>
</evidence>
<accession>A0ABX2AP69</accession>
<proteinExistence type="predicted"/>
<reference evidence="1 2" key="1">
    <citation type="submission" date="2020-05" db="EMBL/GenBank/DDBJ databases">
        <title>Distinct polysaccharide utilization as determinants for interspecies competition between intestinal Prevotella spp.</title>
        <authorList>
            <person name="Galvez E.J.C."/>
            <person name="Iljazovic A."/>
            <person name="Strowig T."/>
        </authorList>
    </citation>
    <scope>NUCLEOTIDE SEQUENCE [LARGE SCALE GENOMIC DNA]</scope>
    <source>
        <strain evidence="1 2">PMUR</strain>
    </source>
</reference>
<comment type="caution">
    <text evidence="1">The sequence shown here is derived from an EMBL/GenBank/DDBJ whole genome shotgun (WGS) entry which is preliminary data.</text>
</comment>
<dbReference type="RefSeq" id="WP_172276965.1">
    <property type="nucleotide sequence ID" value="NZ_CASGMU010000025.1"/>
</dbReference>
<gene>
    <name evidence="1" type="ORF">HPS56_12025</name>
</gene>
<evidence type="ECO:0008006" key="3">
    <source>
        <dbReference type="Google" id="ProtNLM"/>
    </source>
</evidence>